<protein>
    <recommendedName>
        <fullName evidence="3">Tetratricopeptide repeat protein</fullName>
    </recommendedName>
</protein>
<dbReference type="Gene3D" id="1.25.40.10">
    <property type="entry name" value="Tetratricopeptide repeat domain"/>
    <property type="match status" value="2"/>
</dbReference>
<organism evidence="1 2">
    <name type="scientific">Amycolatopsis mediterranei (strain U-32)</name>
    <dbReference type="NCBI Taxonomy" id="749927"/>
    <lineage>
        <taxon>Bacteria</taxon>
        <taxon>Bacillati</taxon>
        <taxon>Actinomycetota</taxon>
        <taxon>Actinomycetes</taxon>
        <taxon>Pseudonocardiales</taxon>
        <taxon>Pseudonocardiaceae</taxon>
        <taxon>Amycolatopsis</taxon>
    </lineage>
</organism>
<dbReference type="eggNOG" id="COG0457">
    <property type="taxonomic scope" value="Bacteria"/>
</dbReference>
<dbReference type="Proteomes" id="UP000000328">
    <property type="component" value="Chromosome"/>
</dbReference>
<accession>A0A0H3D383</accession>
<evidence type="ECO:0000313" key="2">
    <source>
        <dbReference type="Proteomes" id="UP000000328"/>
    </source>
</evidence>
<evidence type="ECO:0000313" key="1">
    <source>
        <dbReference type="EMBL" id="ADJ45420.1"/>
    </source>
</evidence>
<name>A0A0H3D383_AMYMU</name>
<evidence type="ECO:0008006" key="3">
    <source>
        <dbReference type="Google" id="ProtNLM"/>
    </source>
</evidence>
<gene>
    <name evidence="1" type="ordered locus">AMED_3637</name>
</gene>
<reference evidence="1 2" key="1">
    <citation type="journal article" date="2010" name="Cell Res.">
        <title>Complete genome sequence of the rifamycin SV-producing Amycolatopsis mediterranei U32 revealed its genetic characteristics in phylogeny and metabolism.</title>
        <authorList>
            <person name="Zhao W."/>
            <person name="Zhong Y."/>
            <person name="Yuan H."/>
            <person name="Wang J."/>
            <person name="Zheng H."/>
            <person name="Wang Y."/>
            <person name="Cen X."/>
            <person name="Xu F."/>
            <person name="Bai J."/>
            <person name="Han X."/>
            <person name="Lu G."/>
            <person name="Zhu Y."/>
            <person name="Shao Z."/>
            <person name="Yan H."/>
            <person name="Li C."/>
            <person name="Peng N."/>
            <person name="Zhang Z."/>
            <person name="Zhang Y."/>
            <person name="Lin W."/>
            <person name="Fan Y."/>
            <person name="Qin Z."/>
            <person name="Hu Y."/>
            <person name="Zhu B."/>
            <person name="Wang S."/>
            <person name="Ding X."/>
            <person name="Zhao G.P."/>
        </authorList>
    </citation>
    <scope>NUCLEOTIDE SEQUENCE [LARGE SCALE GENOMIC DNA]</scope>
    <source>
        <strain evidence="2">U-32</strain>
    </source>
</reference>
<dbReference type="OrthoDB" id="3885120at2"/>
<dbReference type="KEGG" id="amd:AMED_3637"/>
<dbReference type="PATRIC" id="fig|749927.5.peg.3759"/>
<sequence>MSQDPAAPLVPDVVWDAVLAEAAPADLVPVAWEASFAGRLDHVERALDRAAAAHEYRAAAAIAVNLAEAGRETTAIARLEAIISDATGIVTADDLRAMQHDLAWVVGGAVAGRGDPERALHLAEHVVSESAAAVGEQHPTTLHARLTVARQLGDLGAEAEALALAEHVAADAAAAHGPDAAVTLSARFEVAVWTRETAGPEAGAERFAALLDQIAPLPSAWPGLAADCRWNLGGALLESGDAHRAAEVLATAVADAERSYGRHHARTFDIRASHTEAVGAAGDVPAAKVMAADLAAECARRLGADHPTTRDVVTLTQQWP</sequence>
<dbReference type="GeneID" id="92871388"/>
<dbReference type="RefSeq" id="WP_013225492.1">
    <property type="nucleotide sequence ID" value="NC_014318.1"/>
</dbReference>
<dbReference type="InterPro" id="IPR011990">
    <property type="entry name" value="TPR-like_helical_dom_sf"/>
</dbReference>
<dbReference type="EMBL" id="CP002000">
    <property type="protein sequence ID" value="ADJ45420.1"/>
    <property type="molecule type" value="Genomic_DNA"/>
</dbReference>
<proteinExistence type="predicted"/>
<dbReference type="AlphaFoldDB" id="A0A0H3D383"/>
<dbReference type="HOGENOM" id="CLU_867765_0_0_11"/>